<dbReference type="InterPro" id="IPR004045">
    <property type="entry name" value="Glutathione_S-Trfase_N"/>
</dbReference>
<dbReference type="SMART" id="SM01183">
    <property type="entry name" value="EF1G"/>
    <property type="match status" value="1"/>
</dbReference>
<dbReference type="CDD" id="cd03044">
    <property type="entry name" value="GST_N_EF1Bgamma"/>
    <property type="match status" value="1"/>
</dbReference>
<dbReference type="InterPro" id="IPR001662">
    <property type="entry name" value="EF1B_G_C"/>
</dbReference>
<evidence type="ECO:0000259" key="6">
    <source>
        <dbReference type="PROSITE" id="PS50404"/>
    </source>
</evidence>
<dbReference type="SFLD" id="SFLDG00358">
    <property type="entry name" value="Main_(cytGST)"/>
    <property type="match status" value="1"/>
</dbReference>
<accession>A0A3G2S6F7</accession>
<dbReference type="GO" id="GO:0003746">
    <property type="term" value="F:translation elongation factor activity"/>
    <property type="evidence" value="ECO:0007669"/>
    <property type="project" value="UniProtKB-UniRule"/>
</dbReference>
<feature type="domain" description="GST N-terminal" evidence="6">
    <location>
        <begin position="3"/>
        <end position="84"/>
    </location>
</feature>
<dbReference type="FunFam" id="3.30.70.1010:FF:000001">
    <property type="entry name" value="Elongation factor 1-gamma 1"/>
    <property type="match status" value="1"/>
</dbReference>
<feature type="compositionally biased region" description="Basic and acidic residues" evidence="4">
    <location>
        <begin position="245"/>
        <end position="254"/>
    </location>
</feature>
<dbReference type="InterPro" id="IPR036249">
    <property type="entry name" value="Thioredoxin-like_sf"/>
</dbReference>
<dbReference type="PROSITE" id="PS50405">
    <property type="entry name" value="GST_CTER"/>
    <property type="match status" value="1"/>
</dbReference>
<dbReference type="Proteomes" id="UP000269793">
    <property type="component" value="Chromosome IV"/>
</dbReference>
<evidence type="ECO:0000256" key="2">
    <source>
        <dbReference type="ARBA" id="ARBA00022917"/>
    </source>
</evidence>
<dbReference type="PROSITE" id="PS50040">
    <property type="entry name" value="EF1G_C"/>
    <property type="match status" value="1"/>
</dbReference>
<evidence type="ECO:0000259" key="5">
    <source>
        <dbReference type="PROSITE" id="PS50040"/>
    </source>
</evidence>
<dbReference type="Pfam" id="PF00647">
    <property type="entry name" value="EF1G"/>
    <property type="match status" value="1"/>
</dbReference>
<feature type="domain" description="EF-1-gamma C-terminal" evidence="5">
    <location>
        <begin position="249"/>
        <end position="406"/>
    </location>
</feature>
<dbReference type="InterPro" id="IPR004046">
    <property type="entry name" value="GST_C"/>
</dbReference>
<dbReference type="GO" id="GO:0005737">
    <property type="term" value="C:cytoplasm"/>
    <property type="evidence" value="ECO:0007669"/>
    <property type="project" value="TreeGrafter"/>
</dbReference>
<gene>
    <name evidence="8" type="primary">tef3_1</name>
    <name evidence="8" type="ORF">DNF11_2500</name>
</gene>
<dbReference type="PANTHER" id="PTHR43986">
    <property type="entry name" value="ELONGATION FACTOR 1-GAMMA"/>
    <property type="match status" value="1"/>
</dbReference>
<dbReference type="VEuPathDB" id="FungiDB:DNF11_2500"/>
<feature type="region of interest" description="Disordered" evidence="4">
    <location>
        <begin position="218"/>
        <end position="254"/>
    </location>
</feature>
<dbReference type="InterPro" id="IPR040079">
    <property type="entry name" value="Glutathione_S-Trfase"/>
</dbReference>
<evidence type="ECO:0000313" key="8">
    <source>
        <dbReference type="EMBL" id="AYO43450.1"/>
    </source>
</evidence>
<dbReference type="FunFam" id="1.20.1050.10:FF:000006">
    <property type="entry name" value="Elongation factor 1 gamma"/>
    <property type="match status" value="1"/>
</dbReference>
<dbReference type="CDD" id="cd03181">
    <property type="entry name" value="GST_C_EF1Bgamma_like"/>
    <property type="match status" value="1"/>
</dbReference>
<reference evidence="8 9" key="1">
    <citation type="submission" date="2018-10" db="EMBL/GenBank/DDBJ databases">
        <title>Complete genome sequence of Malassezia restricta CBS 7877.</title>
        <authorList>
            <person name="Morand S.C."/>
            <person name="Bertignac M."/>
            <person name="Iltis A."/>
            <person name="Kolder I."/>
            <person name="Pirovano W."/>
            <person name="Jourdain R."/>
            <person name="Clavaud C."/>
        </authorList>
    </citation>
    <scope>NUCLEOTIDE SEQUENCE [LARGE SCALE GENOMIC DNA]</scope>
    <source>
        <strain evidence="8 9">CBS 7877</strain>
    </source>
</reference>
<dbReference type="EMBL" id="CP033151">
    <property type="protein sequence ID" value="AYO43450.1"/>
    <property type="molecule type" value="Genomic_DNA"/>
</dbReference>
<dbReference type="PANTHER" id="PTHR43986:SF1">
    <property type="entry name" value="ELONGATION FACTOR 1-GAMMA"/>
    <property type="match status" value="1"/>
</dbReference>
<proteinExistence type="predicted"/>
<dbReference type="STRING" id="425264.A0A3G2S6F7"/>
<evidence type="ECO:0000313" key="9">
    <source>
        <dbReference type="Proteomes" id="UP000269793"/>
    </source>
</evidence>
<dbReference type="SFLD" id="SFLDS00019">
    <property type="entry name" value="Glutathione_Transferase_(cytos"/>
    <property type="match status" value="1"/>
</dbReference>
<evidence type="ECO:0000256" key="4">
    <source>
        <dbReference type="SAM" id="MobiDB-lite"/>
    </source>
</evidence>
<dbReference type="InterPro" id="IPR050802">
    <property type="entry name" value="EF-GSTs"/>
</dbReference>
<keyword evidence="9" id="KW-1185">Reference proteome</keyword>
<dbReference type="Pfam" id="PF00043">
    <property type="entry name" value="GST_C"/>
    <property type="match status" value="1"/>
</dbReference>
<dbReference type="OrthoDB" id="249703at2759"/>
<evidence type="ECO:0000259" key="7">
    <source>
        <dbReference type="PROSITE" id="PS50405"/>
    </source>
</evidence>
<dbReference type="Gene3D" id="3.30.70.1010">
    <property type="entry name" value="Translation elongation factor EF1B, gamma chain, conserved domain"/>
    <property type="match status" value="1"/>
</dbReference>
<name>A0A3G2S6F7_MALR7</name>
<protein>
    <submittedName>
        <fullName evidence="8">Elongation factor 1-gamma</fullName>
    </submittedName>
</protein>
<feature type="compositionally biased region" description="Low complexity" evidence="4">
    <location>
        <begin position="232"/>
        <end position="244"/>
    </location>
</feature>
<dbReference type="FunFam" id="3.40.30.10:FF:000142">
    <property type="entry name" value="Elongation factor 1 gamma"/>
    <property type="match status" value="1"/>
</dbReference>
<dbReference type="Gene3D" id="3.40.30.10">
    <property type="entry name" value="Glutaredoxin"/>
    <property type="match status" value="1"/>
</dbReference>
<dbReference type="InterPro" id="IPR036433">
    <property type="entry name" value="EF1B_G_C_sf"/>
</dbReference>
<keyword evidence="2 3" id="KW-0648">Protein biosynthesis</keyword>
<feature type="domain" description="GST C-terminal" evidence="7">
    <location>
        <begin position="89"/>
        <end position="219"/>
    </location>
</feature>
<dbReference type="SUPFAM" id="SSF52833">
    <property type="entry name" value="Thioredoxin-like"/>
    <property type="match status" value="1"/>
</dbReference>
<dbReference type="InterPro" id="IPR036282">
    <property type="entry name" value="Glutathione-S-Trfase_C_sf"/>
</dbReference>
<feature type="compositionally biased region" description="Basic and acidic residues" evidence="4">
    <location>
        <begin position="218"/>
        <end position="231"/>
    </location>
</feature>
<dbReference type="Gene3D" id="1.20.1050.10">
    <property type="match status" value="1"/>
</dbReference>
<keyword evidence="1 3" id="KW-0251">Elongation factor</keyword>
<evidence type="ECO:0000256" key="1">
    <source>
        <dbReference type="ARBA" id="ARBA00022768"/>
    </source>
</evidence>
<organism evidence="8 9">
    <name type="scientific">Malassezia restricta (strain ATCC 96810 / NBRC 103918 / CBS 7877)</name>
    <name type="common">Seborrheic dermatitis infection agent</name>
    <dbReference type="NCBI Taxonomy" id="425264"/>
    <lineage>
        <taxon>Eukaryota</taxon>
        <taxon>Fungi</taxon>
        <taxon>Dikarya</taxon>
        <taxon>Basidiomycota</taxon>
        <taxon>Ustilaginomycotina</taxon>
        <taxon>Malasseziomycetes</taxon>
        <taxon>Malasseziales</taxon>
        <taxon>Malasseziaceae</taxon>
        <taxon>Malassezia</taxon>
    </lineage>
</organism>
<sequence length="406" mass="45960">MASIGKLYGIPLAPKVLRVRAAAKVNGLNLEVVETAAVKDSYKPEFTSKFPLGQVPAFEGPDNFLLTESRAILRYVAKISDNNHLFGTDAKSEAHVDQWINFTDDMLFGNAVQLFCIFNNILQYSKSIEQFCWARLEKGLTYLDNYLVKHTFLVGHRLTAADIAVAVELYDLFVRYLGPQARGKYTNVLRYYNTIVNQKALDGIIPVNAEFAKENAKFVPPKKEEKPKKEAAAPAPAAAAAQPAKQEKPKNPLDELPKSSFVLEEWKRVYTNEDTRSKALPWFYEHYDRDGYSIWRFDFKYNDELTQIFMSNNQIGGFFNRLEASRKYVMGTAGVFGENGNNLISGVIILRGKEYEPVLSVAPDLESYAVTPLDLEKPEDKKFFEDMLAWEAVIDGKSWADGKMLK</sequence>
<dbReference type="InterPro" id="IPR010987">
    <property type="entry name" value="Glutathione-S-Trfase_C-like"/>
</dbReference>
<dbReference type="PROSITE" id="PS50404">
    <property type="entry name" value="GST_NTER"/>
    <property type="match status" value="1"/>
</dbReference>
<dbReference type="AlphaFoldDB" id="A0A3G2S6F7"/>
<dbReference type="SUPFAM" id="SSF89942">
    <property type="entry name" value="eEF1-gamma domain"/>
    <property type="match status" value="1"/>
</dbReference>
<dbReference type="GO" id="GO:0005634">
    <property type="term" value="C:nucleus"/>
    <property type="evidence" value="ECO:0007669"/>
    <property type="project" value="TreeGrafter"/>
</dbReference>
<dbReference type="SUPFAM" id="SSF47616">
    <property type="entry name" value="GST C-terminal domain-like"/>
    <property type="match status" value="1"/>
</dbReference>
<evidence type="ECO:0000256" key="3">
    <source>
        <dbReference type="PROSITE-ProRule" id="PRU00519"/>
    </source>
</evidence>
<dbReference type="Pfam" id="PF02798">
    <property type="entry name" value="GST_N"/>
    <property type="match status" value="1"/>
</dbReference>